<feature type="region of interest" description="Disordered" evidence="6">
    <location>
        <begin position="425"/>
        <end position="444"/>
    </location>
</feature>
<evidence type="ECO:0000256" key="3">
    <source>
        <dbReference type="ARBA" id="ARBA00023155"/>
    </source>
</evidence>
<feature type="compositionally biased region" description="Low complexity" evidence="6">
    <location>
        <begin position="1"/>
        <end position="10"/>
    </location>
</feature>
<dbReference type="InterPro" id="IPR008422">
    <property type="entry name" value="KN_HD"/>
</dbReference>
<evidence type="ECO:0000256" key="6">
    <source>
        <dbReference type="SAM" id="MobiDB-lite"/>
    </source>
</evidence>
<feature type="compositionally biased region" description="Polar residues" evidence="6">
    <location>
        <begin position="466"/>
        <end position="475"/>
    </location>
</feature>
<feature type="compositionally biased region" description="Polar residues" evidence="6">
    <location>
        <begin position="209"/>
        <end position="221"/>
    </location>
</feature>
<name>A0A9P6H463_9AGAM</name>
<feature type="compositionally biased region" description="Low complexity" evidence="6">
    <location>
        <begin position="223"/>
        <end position="240"/>
    </location>
</feature>
<feature type="compositionally biased region" description="Polar residues" evidence="6">
    <location>
        <begin position="95"/>
        <end position="107"/>
    </location>
</feature>
<feature type="region of interest" description="Disordered" evidence="6">
    <location>
        <begin position="452"/>
        <end position="482"/>
    </location>
</feature>
<accession>A0A9P6H463</accession>
<evidence type="ECO:0000256" key="4">
    <source>
        <dbReference type="ARBA" id="ARBA00023242"/>
    </source>
</evidence>
<dbReference type="AlphaFoldDB" id="A0A9P6H463"/>
<feature type="region of interest" description="Disordered" evidence="6">
    <location>
        <begin position="306"/>
        <end position="357"/>
    </location>
</feature>
<dbReference type="Gene3D" id="1.10.10.60">
    <property type="entry name" value="Homeodomain-like"/>
    <property type="match status" value="1"/>
</dbReference>
<evidence type="ECO:0000313" key="9">
    <source>
        <dbReference type="Proteomes" id="UP000736335"/>
    </source>
</evidence>
<feature type="domain" description="Homeobox" evidence="7">
    <location>
        <begin position="241"/>
        <end position="304"/>
    </location>
</feature>
<comment type="similarity">
    <text evidence="1">Belongs to the TALE/M-ATYP homeobox family.</text>
</comment>
<proteinExistence type="inferred from homology"/>
<keyword evidence="9" id="KW-1185">Reference proteome</keyword>
<keyword evidence="3 5" id="KW-0371">Homeobox</keyword>
<evidence type="ECO:0000256" key="2">
    <source>
        <dbReference type="ARBA" id="ARBA00023125"/>
    </source>
</evidence>
<dbReference type="Pfam" id="PF05920">
    <property type="entry name" value="Homeobox_KN"/>
    <property type="match status" value="1"/>
</dbReference>
<evidence type="ECO:0000259" key="7">
    <source>
        <dbReference type="PROSITE" id="PS50071"/>
    </source>
</evidence>
<dbReference type="CDD" id="cd00086">
    <property type="entry name" value="homeodomain"/>
    <property type="match status" value="1"/>
</dbReference>
<organism evidence="8 9">
    <name type="scientific">Thelephora terrestris</name>
    <dbReference type="NCBI Taxonomy" id="56493"/>
    <lineage>
        <taxon>Eukaryota</taxon>
        <taxon>Fungi</taxon>
        <taxon>Dikarya</taxon>
        <taxon>Basidiomycota</taxon>
        <taxon>Agaricomycotina</taxon>
        <taxon>Agaricomycetes</taxon>
        <taxon>Thelephorales</taxon>
        <taxon>Thelephoraceae</taxon>
        <taxon>Thelephora</taxon>
    </lineage>
</organism>
<feature type="compositionally biased region" description="Basic and acidic residues" evidence="6">
    <location>
        <begin position="189"/>
        <end position="200"/>
    </location>
</feature>
<feature type="compositionally biased region" description="Polar residues" evidence="6">
    <location>
        <begin position="314"/>
        <end position="328"/>
    </location>
</feature>
<dbReference type="OrthoDB" id="10056939at2759"/>
<dbReference type="Proteomes" id="UP000736335">
    <property type="component" value="Unassembled WGS sequence"/>
</dbReference>
<comment type="subcellular location">
    <subcellularLocation>
        <location evidence="5">Nucleus</location>
    </subcellularLocation>
</comment>
<evidence type="ECO:0000256" key="1">
    <source>
        <dbReference type="ARBA" id="ARBA00005800"/>
    </source>
</evidence>
<feature type="region of interest" description="Disordered" evidence="6">
    <location>
        <begin position="384"/>
        <end position="419"/>
    </location>
</feature>
<feature type="region of interest" description="Disordered" evidence="6">
    <location>
        <begin position="1"/>
        <end position="253"/>
    </location>
</feature>
<comment type="caution">
    <text evidence="8">The sequence shown here is derived from an EMBL/GenBank/DDBJ whole genome shotgun (WGS) entry which is preliminary data.</text>
</comment>
<dbReference type="PANTHER" id="PTHR11850">
    <property type="entry name" value="HOMEOBOX PROTEIN TRANSCRIPTION FACTORS"/>
    <property type="match status" value="1"/>
</dbReference>
<dbReference type="PROSITE" id="PS50071">
    <property type="entry name" value="HOMEOBOX_2"/>
    <property type="match status" value="1"/>
</dbReference>
<dbReference type="GO" id="GO:0005634">
    <property type="term" value="C:nucleus"/>
    <property type="evidence" value="ECO:0007669"/>
    <property type="project" value="UniProtKB-SubCell"/>
</dbReference>
<gene>
    <name evidence="8" type="ORF">BJ322DRAFT_1091256</name>
</gene>
<feature type="compositionally biased region" description="Low complexity" evidence="6">
    <location>
        <begin position="126"/>
        <end position="157"/>
    </location>
</feature>
<feature type="compositionally biased region" description="Polar residues" evidence="6">
    <location>
        <begin position="385"/>
        <end position="406"/>
    </location>
</feature>
<reference evidence="8" key="2">
    <citation type="submission" date="2020-11" db="EMBL/GenBank/DDBJ databases">
        <authorList>
            <consortium name="DOE Joint Genome Institute"/>
            <person name="Kuo A."/>
            <person name="Miyauchi S."/>
            <person name="Kiss E."/>
            <person name="Drula E."/>
            <person name="Kohler A."/>
            <person name="Sanchez-Garcia M."/>
            <person name="Andreopoulos B."/>
            <person name="Barry K.W."/>
            <person name="Bonito G."/>
            <person name="Buee M."/>
            <person name="Carver A."/>
            <person name="Chen C."/>
            <person name="Cichocki N."/>
            <person name="Clum A."/>
            <person name="Culley D."/>
            <person name="Crous P.W."/>
            <person name="Fauchery L."/>
            <person name="Girlanda M."/>
            <person name="Hayes R."/>
            <person name="Keri Z."/>
            <person name="Labutti K."/>
            <person name="Lipzen A."/>
            <person name="Lombard V."/>
            <person name="Magnuson J."/>
            <person name="Maillard F."/>
            <person name="Morin E."/>
            <person name="Murat C."/>
            <person name="Nolan M."/>
            <person name="Ohm R."/>
            <person name="Pangilinan J."/>
            <person name="Pereira M."/>
            <person name="Perotto S."/>
            <person name="Peter M."/>
            <person name="Riley R."/>
            <person name="Sitrit Y."/>
            <person name="Stielow B."/>
            <person name="Szollosi G."/>
            <person name="Zifcakova L."/>
            <person name="Stursova M."/>
            <person name="Spatafora J.W."/>
            <person name="Tedersoo L."/>
            <person name="Vaario L.-M."/>
            <person name="Yamada A."/>
            <person name="Yan M."/>
            <person name="Wang P."/>
            <person name="Xu J."/>
            <person name="Bruns T."/>
            <person name="Baldrian P."/>
            <person name="Vilgalys R."/>
            <person name="Henrissat B."/>
            <person name="Grigoriev I.V."/>
            <person name="Hibbett D."/>
            <person name="Nagy L.G."/>
            <person name="Martin F.M."/>
        </authorList>
    </citation>
    <scope>NUCLEOTIDE SEQUENCE</scope>
    <source>
        <strain evidence="8">UH-Tt-Lm1</strain>
    </source>
</reference>
<dbReference type="EMBL" id="WIUZ02000022">
    <property type="protein sequence ID" value="KAF9778563.1"/>
    <property type="molecule type" value="Genomic_DNA"/>
</dbReference>
<dbReference type="InterPro" id="IPR009057">
    <property type="entry name" value="Homeodomain-like_sf"/>
</dbReference>
<protein>
    <recommendedName>
        <fullName evidence="7">Homeobox domain-containing protein</fullName>
    </recommendedName>
</protein>
<evidence type="ECO:0000313" key="8">
    <source>
        <dbReference type="EMBL" id="KAF9778563.1"/>
    </source>
</evidence>
<sequence length="482" mass="52281">MSSSANSDSSSRQDNKRPYSPDSPPPLPDQNKRQRVSLDSSAADDRVQLPPIHSLRDHHHLNDSRRASLPTLYPDNSARLSKSYPTNGAAPVRSSYHNSPPLTSYQFPPTPEQDDKFRPRVDTSTPSFNPYTSYSNSSSPNPTFPSSFNFTSSLSPSQPAPQPANGYLASTHSWSAPSPHLSRPNSNPESERHSASKSDDQLDPWAFPQYSQSSSLTNGTKHSAPLNPSSSLPAPAAAMAERPKGKRGKLPKPVTDYLKDWLHRHSDHPYPSEDEKKQLCQATGLSMSQVSNWMINARRRILAPAQRAQANAAGSSSPFRTPSASNPLLSDPSLNPHHRHHPNAQQHLHPSSYRRASVPASATDLQIYYPMSLQSIPTPAAALQMSHSLPSHQNSSTSQPRLSSDISNPSSGLLNNYGLSSNNYMNGHGGHGHHRGSNGDMYSLSSTRSYSTYANDTNDADGNPDLTGTPSTRGTATAAYAG</sequence>
<keyword evidence="2 5" id="KW-0238">DNA-binding</keyword>
<reference evidence="8" key="1">
    <citation type="journal article" date="2020" name="Nat. Commun.">
        <title>Large-scale genome sequencing of mycorrhizal fungi provides insights into the early evolution of symbiotic traits.</title>
        <authorList>
            <person name="Miyauchi S."/>
            <person name="Kiss E."/>
            <person name="Kuo A."/>
            <person name="Drula E."/>
            <person name="Kohler A."/>
            <person name="Sanchez-Garcia M."/>
            <person name="Morin E."/>
            <person name="Andreopoulos B."/>
            <person name="Barry K.W."/>
            <person name="Bonito G."/>
            <person name="Buee M."/>
            <person name="Carver A."/>
            <person name="Chen C."/>
            <person name="Cichocki N."/>
            <person name="Clum A."/>
            <person name="Culley D."/>
            <person name="Crous P.W."/>
            <person name="Fauchery L."/>
            <person name="Girlanda M."/>
            <person name="Hayes R.D."/>
            <person name="Keri Z."/>
            <person name="LaButti K."/>
            <person name="Lipzen A."/>
            <person name="Lombard V."/>
            <person name="Magnuson J."/>
            <person name="Maillard F."/>
            <person name="Murat C."/>
            <person name="Nolan M."/>
            <person name="Ohm R.A."/>
            <person name="Pangilinan J."/>
            <person name="Pereira M.F."/>
            <person name="Perotto S."/>
            <person name="Peter M."/>
            <person name="Pfister S."/>
            <person name="Riley R."/>
            <person name="Sitrit Y."/>
            <person name="Stielow J.B."/>
            <person name="Szollosi G."/>
            <person name="Zifcakova L."/>
            <person name="Stursova M."/>
            <person name="Spatafora J.W."/>
            <person name="Tedersoo L."/>
            <person name="Vaario L.M."/>
            <person name="Yamada A."/>
            <person name="Yan M."/>
            <person name="Wang P."/>
            <person name="Xu J."/>
            <person name="Bruns T."/>
            <person name="Baldrian P."/>
            <person name="Vilgalys R."/>
            <person name="Dunand C."/>
            <person name="Henrissat B."/>
            <person name="Grigoriev I.V."/>
            <person name="Hibbett D."/>
            <person name="Nagy L.G."/>
            <person name="Martin F.M."/>
        </authorList>
    </citation>
    <scope>NUCLEOTIDE SEQUENCE</scope>
    <source>
        <strain evidence="8">UH-Tt-Lm1</strain>
    </source>
</reference>
<dbReference type="GO" id="GO:0006355">
    <property type="term" value="P:regulation of DNA-templated transcription"/>
    <property type="evidence" value="ECO:0007669"/>
    <property type="project" value="InterPro"/>
</dbReference>
<dbReference type="GO" id="GO:0003677">
    <property type="term" value="F:DNA binding"/>
    <property type="evidence" value="ECO:0007669"/>
    <property type="project" value="UniProtKB-UniRule"/>
</dbReference>
<dbReference type="SMART" id="SM00389">
    <property type="entry name" value="HOX"/>
    <property type="match status" value="1"/>
</dbReference>
<dbReference type="InterPro" id="IPR050224">
    <property type="entry name" value="TALE_homeobox"/>
</dbReference>
<dbReference type="InterPro" id="IPR001356">
    <property type="entry name" value="HD"/>
</dbReference>
<feature type="compositionally biased region" description="Low complexity" evidence="6">
    <location>
        <begin position="407"/>
        <end position="419"/>
    </location>
</feature>
<evidence type="ECO:0000256" key="5">
    <source>
        <dbReference type="PROSITE-ProRule" id="PRU00108"/>
    </source>
</evidence>
<keyword evidence="4 5" id="KW-0539">Nucleus</keyword>
<dbReference type="SUPFAM" id="SSF46689">
    <property type="entry name" value="Homeodomain-like"/>
    <property type="match status" value="1"/>
</dbReference>
<feature type="DNA-binding region" description="Homeobox" evidence="5">
    <location>
        <begin position="243"/>
        <end position="305"/>
    </location>
</feature>